<dbReference type="PROSITE" id="PS50934">
    <property type="entry name" value="SWIRM"/>
    <property type="match status" value="1"/>
</dbReference>
<dbReference type="Gene3D" id="1.10.10.60">
    <property type="entry name" value="Homeodomain-like"/>
    <property type="match status" value="1"/>
</dbReference>
<evidence type="ECO:0000313" key="12">
    <source>
        <dbReference type="Proteomes" id="UP001438707"/>
    </source>
</evidence>
<dbReference type="InterPro" id="IPR017930">
    <property type="entry name" value="Myb_dom"/>
</dbReference>
<dbReference type="GO" id="GO:0005634">
    <property type="term" value="C:nucleus"/>
    <property type="evidence" value="ECO:0007669"/>
    <property type="project" value="UniProtKB-ARBA"/>
</dbReference>
<sequence length="1079" mass="116028">MASGQSAKSGNVQAQEFQLESYIRKITPVVQQLQDEFPDLKYDKRTVAQLVADVLQFMENALGAQALPPQKPFPKLPRKLFRNYNPQGSLYRILQLLSEIRRSRGMKNFNFQDLGRRKENLEMLSIVRAKLLKDKVFSLPRIHVHPSNGARASELQRNVQSLKGEVITSDAIQAASHIVYPFGEKGDPDDGLEYMRVLERRNHDALVHHWYLPDSYDEYIPNDVAPNVDEPDKQVRGPWRVYVRWLTDSVKFNEWMNPIDYELDEEAQQELSAGPDLDMSEAADAPSSTRSQSDLTESPAGFAVQPTEGQEESVTGKRKASARAEPVEGESSPKKARKAPQAAAHHAASLDAMEEGSVDADEGAPAKDAGKSSSMHAPKGSAASSGGDEVLGPGVLRRPVNSSDALSDLPSEAIENLSQGQRDPSLQLRHGPIVPQAQPPDPPPESGGIPEPKQEEAKELYRVPAHAAWFSYTSIHDLEQKALPEFFNGQAASKTPKVYQEYRNFMINKYREDQSRRLTFTDARTLLAGDVNGILRVWTFLDSWGLINFSAKERPPADSLGPAPFQLAPSGAPAELKVGASPSPESMDAVLKLPPTSLADGLVAATRGGGDTLRLATRRDVYGRVATQAPGRQVRYFCNAMPWVECTACRYHCTKYPDVDLCPAAYADGHFPADCSSKDFVRIDQDELSGATGGGPWSDQETLLLLEGLELYGDSWGQISEHVGNRSQVQCIMHFLQLPIEDQFLDTLETPTPASAAVASALHPPRPAAAAKDTPLASAAPGERPPTTSAPPVSEAAAAGAEGPPGQQPSVPLAVAGPLDERAGGMAIPFSDVGNPIMAQVGFLASMIGPKVAAAAAKRALEVLTEEDAAAAAELDRAAGAAGGPGASPAGAPTTVQVRAAAGTALGAAAVRAKLLADREESEMRRLVVEACQAQMAKIQLKMQHYEELDAALNREQSVMQAQRMQMDAEKAQSAQQAAASRAAASRSTVNARPAVANLPQAEGKAYELVVDLSGRPQQQPAHRSKVAASHARSFINYLHPVAPDELCTIVWLSAAAEGAQASSSGQPVCLSRDLLDAS</sequence>
<feature type="compositionally biased region" description="Low complexity" evidence="5">
    <location>
        <begin position="785"/>
        <end position="805"/>
    </location>
</feature>
<keyword evidence="2" id="KW-0238">DNA-binding</keyword>
<dbReference type="Pfam" id="PF16496">
    <property type="entry name" value="SWIRM-assoc_2"/>
    <property type="match status" value="1"/>
</dbReference>
<dbReference type="AlphaFoldDB" id="A0AAW1Q906"/>
<dbReference type="SMART" id="SM00717">
    <property type="entry name" value="SANT"/>
    <property type="match status" value="1"/>
</dbReference>
<dbReference type="PANTHER" id="PTHR12802:SF41">
    <property type="entry name" value="BRAHMA ASSOCIATED PROTEIN 155 KDA"/>
    <property type="match status" value="1"/>
</dbReference>
<dbReference type="InterPro" id="IPR032451">
    <property type="entry name" value="SMARCC_C"/>
</dbReference>
<dbReference type="InterPro" id="IPR001005">
    <property type="entry name" value="SANT/Myb"/>
</dbReference>
<evidence type="ECO:0000259" key="6">
    <source>
        <dbReference type="PROSITE" id="PS50090"/>
    </source>
</evidence>
<proteinExistence type="predicted"/>
<reference evidence="11 12" key="1">
    <citation type="journal article" date="2024" name="Nat. Commun.">
        <title>Phylogenomics reveals the evolutionary origins of lichenization in chlorophyte algae.</title>
        <authorList>
            <person name="Puginier C."/>
            <person name="Libourel C."/>
            <person name="Otte J."/>
            <person name="Skaloud P."/>
            <person name="Haon M."/>
            <person name="Grisel S."/>
            <person name="Petersen M."/>
            <person name="Berrin J.G."/>
            <person name="Delaux P.M."/>
            <person name="Dal Grande F."/>
            <person name="Keller J."/>
        </authorList>
    </citation>
    <scope>NUCLEOTIDE SEQUENCE [LARGE SCALE GENOMIC DNA]</scope>
    <source>
        <strain evidence="11 12">SAG 2145</strain>
    </source>
</reference>
<feature type="domain" description="SANT" evidence="8">
    <location>
        <begin position="692"/>
        <end position="743"/>
    </location>
</feature>
<feature type="compositionally biased region" description="Acidic residues" evidence="5">
    <location>
        <begin position="352"/>
        <end position="362"/>
    </location>
</feature>
<feature type="domain" description="Myb-like" evidence="6">
    <location>
        <begin position="695"/>
        <end position="739"/>
    </location>
</feature>
<evidence type="ECO:0000256" key="5">
    <source>
        <dbReference type="SAM" id="MobiDB-lite"/>
    </source>
</evidence>
<dbReference type="PROSITE" id="PS51294">
    <property type="entry name" value="HTH_MYB"/>
    <property type="match status" value="1"/>
</dbReference>
<dbReference type="Gene3D" id="1.10.10.10">
    <property type="entry name" value="Winged helix-like DNA-binding domain superfamily/Winged helix DNA-binding domain"/>
    <property type="match status" value="1"/>
</dbReference>
<feature type="compositionally biased region" description="Polar residues" evidence="5">
    <location>
        <begin position="286"/>
        <end position="296"/>
    </location>
</feature>
<keyword evidence="4" id="KW-0539">Nucleus</keyword>
<organism evidence="11 12">
    <name type="scientific">Apatococcus lobatus</name>
    <dbReference type="NCBI Taxonomy" id="904363"/>
    <lineage>
        <taxon>Eukaryota</taxon>
        <taxon>Viridiplantae</taxon>
        <taxon>Chlorophyta</taxon>
        <taxon>core chlorophytes</taxon>
        <taxon>Trebouxiophyceae</taxon>
        <taxon>Chlorellales</taxon>
        <taxon>Chlorellaceae</taxon>
        <taxon>Apatococcus</taxon>
    </lineage>
</organism>
<dbReference type="InterPro" id="IPR032450">
    <property type="entry name" value="SMARCC_N"/>
</dbReference>
<dbReference type="GO" id="GO:0003677">
    <property type="term" value="F:DNA binding"/>
    <property type="evidence" value="ECO:0007669"/>
    <property type="project" value="UniProtKB-KW"/>
</dbReference>
<feature type="compositionally biased region" description="Low complexity" evidence="5">
    <location>
        <begin position="339"/>
        <end position="349"/>
    </location>
</feature>
<feature type="compositionally biased region" description="Low complexity" evidence="5">
    <location>
        <begin position="972"/>
        <end position="988"/>
    </location>
</feature>
<evidence type="ECO:0000259" key="8">
    <source>
        <dbReference type="PROSITE" id="PS51293"/>
    </source>
</evidence>
<dbReference type="Proteomes" id="UP001438707">
    <property type="component" value="Unassembled WGS sequence"/>
</dbReference>
<evidence type="ECO:0000313" key="11">
    <source>
        <dbReference type="EMBL" id="KAK9817370.1"/>
    </source>
</evidence>
<protein>
    <submittedName>
        <fullName evidence="11">Uncharacterized protein</fullName>
    </submittedName>
</protein>
<gene>
    <name evidence="11" type="ORF">WJX74_007089</name>
</gene>
<accession>A0AAW1Q906</accession>
<evidence type="ECO:0000256" key="4">
    <source>
        <dbReference type="ARBA" id="ARBA00023242"/>
    </source>
</evidence>
<keyword evidence="1" id="KW-0805">Transcription regulation</keyword>
<feature type="domain" description="HTH myb-type" evidence="9">
    <location>
        <begin position="695"/>
        <end position="731"/>
    </location>
</feature>
<feature type="region of interest" description="Disordered" evidence="5">
    <location>
        <begin position="969"/>
        <end position="992"/>
    </location>
</feature>
<comment type="caution">
    <text evidence="11">The sequence shown here is derived from an EMBL/GenBank/DDBJ whole genome shotgun (WGS) entry which is preliminary data.</text>
</comment>
<keyword evidence="12" id="KW-1185">Reference proteome</keyword>
<dbReference type="InterPro" id="IPR017884">
    <property type="entry name" value="SANT_dom"/>
</dbReference>
<evidence type="ECO:0000256" key="1">
    <source>
        <dbReference type="ARBA" id="ARBA00023015"/>
    </source>
</evidence>
<dbReference type="Pfam" id="PF04433">
    <property type="entry name" value="SWIRM"/>
    <property type="match status" value="1"/>
</dbReference>
<feature type="domain" description="SWIRM" evidence="7">
    <location>
        <begin position="461"/>
        <end position="558"/>
    </location>
</feature>
<dbReference type="InterPro" id="IPR036388">
    <property type="entry name" value="WH-like_DNA-bd_sf"/>
</dbReference>
<dbReference type="PROSITE" id="PS51293">
    <property type="entry name" value="SANT"/>
    <property type="match status" value="1"/>
</dbReference>
<dbReference type="PROSITE" id="PS50090">
    <property type="entry name" value="MYB_LIKE"/>
    <property type="match status" value="1"/>
</dbReference>
<dbReference type="FunFam" id="1.10.10.60:FF:000014">
    <property type="entry name" value="SWI/SNF complex subunit SMARCC2 isoform C"/>
    <property type="match status" value="1"/>
</dbReference>
<evidence type="ECO:0000259" key="10">
    <source>
        <dbReference type="PROSITE" id="PS52032"/>
    </source>
</evidence>
<dbReference type="InterPro" id="IPR049898">
    <property type="entry name" value="MARR_BRCT_CHROMO"/>
</dbReference>
<dbReference type="EMBL" id="JALJOS010000073">
    <property type="protein sequence ID" value="KAK9817370.1"/>
    <property type="molecule type" value="Genomic_DNA"/>
</dbReference>
<dbReference type="Pfam" id="PF00249">
    <property type="entry name" value="Myb_DNA-binding"/>
    <property type="match status" value="1"/>
</dbReference>
<dbReference type="InterPro" id="IPR007526">
    <property type="entry name" value="SWIRM"/>
</dbReference>
<feature type="region of interest" description="Disordered" evidence="5">
    <location>
        <begin position="756"/>
        <end position="814"/>
    </location>
</feature>
<name>A0AAW1Q906_9CHLO</name>
<dbReference type="Pfam" id="PF16495">
    <property type="entry name" value="SWIRM-assoc_1"/>
    <property type="match status" value="1"/>
</dbReference>
<dbReference type="PANTHER" id="PTHR12802">
    <property type="entry name" value="SWI/SNF COMPLEX-RELATED"/>
    <property type="match status" value="1"/>
</dbReference>
<dbReference type="SUPFAM" id="SSF46689">
    <property type="entry name" value="Homeodomain-like"/>
    <property type="match status" value="2"/>
</dbReference>
<dbReference type="FunFam" id="1.10.10.10:FF:000020">
    <property type="entry name" value="SWI/SNF complex subunit SMARCC2 isoform c"/>
    <property type="match status" value="1"/>
</dbReference>
<evidence type="ECO:0000256" key="3">
    <source>
        <dbReference type="ARBA" id="ARBA00023163"/>
    </source>
</evidence>
<dbReference type="PROSITE" id="PS52032">
    <property type="entry name" value="MARR_BRCT_CHROMO"/>
    <property type="match status" value="1"/>
</dbReference>
<evidence type="ECO:0000259" key="7">
    <source>
        <dbReference type="PROSITE" id="PS50934"/>
    </source>
</evidence>
<dbReference type="SUPFAM" id="SSF52113">
    <property type="entry name" value="BRCT domain"/>
    <property type="match status" value="1"/>
</dbReference>
<evidence type="ECO:0000256" key="2">
    <source>
        <dbReference type="ARBA" id="ARBA00023125"/>
    </source>
</evidence>
<feature type="region of interest" description="Disordered" evidence="5">
    <location>
        <begin position="277"/>
        <end position="457"/>
    </location>
</feature>
<feature type="domain" description="Chromo" evidence="10">
    <location>
        <begin position="1"/>
        <end position="279"/>
    </location>
</feature>
<dbReference type="InterPro" id="IPR036420">
    <property type="entry name" value="BRCT_dom_sf"/>
</dbReference>
<evidence type="ECO:0000259" key="9">
    <source>
        <dbReference type="PROSITE" id="PS51294"/>
    </source>
</evidence>
<dbReference type="InterPro" id="IPR009057">
    <property type="entry name" value="Homeodomain-like_sf"/>
</dbReference>
<keyword evidence="3" id="KW-0804">Transcription</keyword>